<dbReference type="PANTHER" id="PTHR43798:SF31">
    <property type="entry name" value="AB HYDROLASE SUPERFAMILY PROTEIN YCLE"/>
    <property type="match status" value="1"/>
</dbReference>
<dbReference type="SUPFAM" id="SSF53474">
    <property type="entry name" value="alpha/beta-Hydrolases"/>
    <property type="match status" value="1"/>
</dbReference>
<sequence length="310" mass="34294">MYTPTLASRTETVAVRGLPYQVRRWGTETASQDRPLVLLHGWMDVSASYQFVIDALGPRAIQSRMVIAPDWRGFGGSMTGAATDHYLFADYLADLDALLHHYCGTDTAVDMVGHSMGGNAAMLYAGVRPRRVRRLVNLEGYGMPAGQAGSAPRRYAAWLDDLQRLARGELALKTYDSVQGVAERLMKTNRRLTTDKALWLAHQWAAPGADGRWRILGNAAHKVSSSQVFRVEEVLAVYAAIEAPVLAVDGSDDSLGQWWQGRYSLAEYHERLRAVPDCRLARIEDAGHMLHHDQPQAVAELIAAFLALPR</sequence>
<keyword evidence="1 3" id="KW-0378">Hydrolase</keyword>
<dbReference type="RefSeq" id="WP_122230723.1">
    <property type="nucleotide sequence ID" value="NZ_RDQO01000005.1"/>
</dbReference>
<name>A0A3M6QM19_9BURK</name>
<dbReference type="InterPro" id="IPR029058">
    <property type="entry name" value="AB_hydrolase_fold"/>
</dbReference>
<keyword evidence="4" id="KW-1185">Reference proteome</keyword>
<dbReference type="PRINTS" id="PR00111">
    <property type="entry name" value="ABHYDROLASE"/>
</dbReference>
<dbReference type="InterPro" id="IPR000639">
    <property type="entry name" value="Epox_hydrolase-like"/>
</dbReference>
<dbReference type="GO" id="GO:0016020">
    <property type="term" value="C:membrane"/>
    <property type="evidence" value="ECO:0007669"/>
    <property type="project" value="TreeGrafter"/>
</dbReference>
<dbReference type="Gene3D" id="3.40.50.1820">
    <property type="entry name" value="alpha/beta hydrolase"/>
    <property type="match status" value="1"/>
</dbReference>
<dbReference type="EMBL" id="RDQO01000005">
    <property type="protein sequence ID" value="RMX04084.1"/>
    <property type="molecule type" value="Genomic_DNA"/>
</dbReference>
<dbReference type="InterPro" id="IPR050266">
    <property type="entry name" value="AB_hydrolase_sf"/>
</dbReference>
<dbReference type="OrthoDB" id="149912at2"/>
<evidence type="ECO:0000313" key="3">
    <source>
        <dbReference type="EMBL" id="RMX04084.1"/>
    </source>
</evidence>
<dbReference type="GO" id="GO:0016787">
    <property type="term" value="F:hydrolase activity"/>
    <property type="evidence" value="ECO:0007669"/>
    <property type="project" value="UniProtKB-KW"/>
</dbReference>
<evidence type="ECO:0000313" key="4">
    <source>
        <dbReference type="Proteomes" id="UP000278006"/>
    </source>
</evidence>
<dbReference type="PRINTS" id="PR00412">
    <property type="entry name" value="EPOXHYDRLASE"/>
</dbReference>
<dbReference type="Proteomes" id="UP000278006">
    <property type="component" value="Unassembled WGS sequence"/>
</dbReference>
<evidence type="ECO:0000259" key="2">
    <source>
        <dbReference type="Pfam" id="PF00561"/>
    </source>
</evidence>
<comment type="caution">
    <text evidence="3">The sequence shown here is derived from an EMBL/GenBank/DDBJ whole genome shotgun (WGS) entry which is preliminary data.</text>
</comment>
<accession>A0A3M6QM19</accession>
<dbReference type="AlphaFoldDB" id="A0A3M6QM19"/>
<dbReference type="InterPro" id="IPR000073">
    <property type="entry name" value="AB_hydrolase_1"/>
</dbReference>
<feature type="domain" description="AB hydrolase-1" evidence="2">
    <location>
        <begin position="35"/>
        <end position="294"/>
    </location>
</feature>
<proteinExistence type="predicted"/>
<reference evidence="3 4" key="1">
    <citation type="submission" date="2018-10" db="EMBL/GenBank/DDBJ databases">
        <title>Draft genome of Cortibacter populi DSM10536.</title>
        <authorList>
            <person name="Bernier A.-M."/>
            <person name="Bernard K."/>
        </authorList>
    </citation>
    <scope>NUCLEOTIDE SEQUENCE [LARGE SCALE GENOMIC DNA]</scope>
    <source>
        <strain evidence="3 4">DSM 105136</strain>
    </source>
</reference>
<gene>
    <name evidence="3" type="ORF">D8I35_14780</name>
</gene>
<dbReference type="Pfam" id="PF00561">
    <property type="entry name" value="Abhydrolase_1"/>
    <property type="match status" value="1"/>
</dbReference>
<evidence type="ECO:0000256" key="1">
    <source>
        <dbReference type="ARBA" id="ARBA00022801"/>
    </source>
</evidence>
<organism evidence="3 4">
    <name type="scientific">Corticibacter populi</name>
    <dbReference type="NCBI Taxonomy" id="1550736"/>
    <lineage>
        <taxon>Bacteria</taxon>
        <taxon>Pseudomonadati</taxon>
        <taxon>Pseudomonadota</taxon>
        <taxon>Betaproteobacteria</taxon>
        <taxon>Burkholderiales</taxon>
        <taxon>Comamonadaceae</taxon>
        <taxon>Corticibacter</taxon>
    </lineage>
</organism>
<protein>
    <submittedName>
        <fullName evidence="3">Alpha/beta hydrolase</fullName>
    </submittedName>
</protein>
<dbReference type="PANTHER" id="PTHR43798">
    <property type="entry name" value="MONOACYLGLYCEROL LIPASE"/>
    <property type="match status" value="1"/>
</dbReference>